<keyword evidence="3" id="KW-1185">Reference proteome</keyword>
<dbReference type="Pfam" id="PF25311">
    <property type="entry name" value="WDGH"/>
    <property type="match status" value="1"/>
</dbReference>
<dbReference type="EMBL" id="MN183282">
    <property type="protein sequence ID" value="QED11673.1"/>
    <property type="molecule type" value="Genomic_DNA"/>
</dbReference>
<reference evidence="2 3" key="1">
    <citation type="submission" date="2019-07" db="EMBL/GenBank/DDBJ databases">
        <authorList>
            <person name="Abdullah A."/>
            <person name="Lima G.C."/>
            <person name="Cuneo C.K."/>
            <person name="Ennest D.C."/>
            <person name="Fritz K.J."/>
            <person name="Johnson B.T."/>
            <person name="Larson S.M."/>
            <person name="Lemunyete M.N."/>
            <person name="Murray M.B."/>
            <person name="Osmond D.E."/>
            <person name="Patras K.A."/>
            <person name="Ransibrahmanakul S."/>
            <person name="Simpson K.A."/>
            <person name="Thull B.S."/>
            <person name="Wetzel S."/>
            <person name="Bonilla J.A."/>
            <person name="Klyczek K."/>
            <person name="Garlena R.A."/>
            <person name="Russell D.A."/>
            <person name="Pope W.H."/>
            <person name="Jacobs-Sera D."/>
            <person name="Hatfull G.F."/>
        </authorList>
    </citation>
    <scope>NUCLEOTIDE SEQUENCE [LARGE SCALE GENOMIC DNA]</scope>
</reference>
<dbReference type="InterPro" id="IPR057362">
    <property type="entry name" value="WDGH"/>
</dbReference>
<name>A0A5B8WGP0_9CAUD</name>
<organism evidence="2 3">
    <name type="scientific">Arthrobacter phage Qui</name>
    <dbReference type="NCBI Taxonomy" id="2603260"/>
    <lineage>
        <taxon>Viruses</taxon>
        <taxon>Duplodnaviria</taxon>
        <taxon>Heunggongvirae</taxon>
        <taxon>Uroviricota</taxon>
        <taxon>Caudoviricetes</taxon>
        <taxon>Quivirus</taxon>
        <taxon>Quivirus qui</taxon>
    </lineage>
</organism>
<feature type="domain" description="WDGH" evidence="1">
    <location>
        <begin position="7"/>
        <end position="113"/>
    </location>
</feature>
<accession>A0A5B8WGP0</accession>
<evidence type="ECO:0000259" key="1">
    <source>
        <dbReference type="Pfam" id="PF25311"/>
    </source>
</evidence>
<dbReference type="Proteomes" id="UP000321915">
    <property type="component" value="Segment"/>
</dbReference>
<sequence length="118" mass="13874">MTEITENTSDGYHTFKELYEFRLLLNAALFNSWASGYNYDRDRSYVCKSRLHSDGTIPFNDPNWFIVVAVLTEGQISFHYEMKDWELFDIPEVPLPPKYDGHTAADVAVRLRRYLERS</sequence>
<evidence type="ECO:0000313" key="3">
    <source>
        <dbReference type="Proteomes" id="UP000321915"/>
    </source>
</evidence>
<dbReference type="KEGG" id="vg:77936545"/>
<proteinExistence type="predicted"/>
<gene>
    <name evidence="2" type="primary">185</name>
    <name evidence="2" type="ORF">SEA_QUI_185</name>
</gene>
<dbReference type="RefSeq" id="YP_010660551.1">
    <property type="nucleotide sequence ID" value="NC_070877.1"/>
</dbReference>
<evidence type="ECO:0000313" key="2">
    <source>
        <dbReference type="EMBL" id="QED11673.1"/>
    </source>
</evidence>
<dbReference type="GeneID" id="77936545"/>
<protein>
    <recommendedName>
        <fullName evidence="1">WDGH domain-containing protein</fullName>
    </recommendedName>
</protein>